<dbReference type="GO" id="GO:0003676">
    <property type="term" value="F:nucleic acid binding"/>
    <property type="evidence" value="ECO:0007669"/>
    <property type="project" value="InterPro"/>
</dbReference>
<dbReference type="EMBL" id="CAUWAG010000010">
    <property type="protein sequence ID" value="CAJ2508189.1"/>
    <property type="molecule type" value="Genomic_DNA"/>
</dbReference>
<evidence type="ECO:0000313" key="5">
    <source>
        <dbReference type="EMBL" id="CAJ2508189.1"/>
    </source>
</evidence>
<protein>
    <submittedName>
        <fullName evidence="5">Uu.00g093750.m01.CDS01</fullName>
    </submittedName>
</protein>
<dbReference type="InterPro" id="IPR051132">
    <property type="entry name" value="3-5_Exonuclease_domain"/>
</dbReference>
<dbReference type="InterPro" id="IPR002562">
    <property type="entry name" value="3'-5'_exonuclease_dom"/>
</dbReference>
<dbReference type="PANTHER" id="PTHR13620">
    <property type="entry name" value="3-5 EXONUCLEASE"/>
    <property type="match status" value="1"/>
</dbReference>
<dbReference type="GO" id="GO:0005737">
    <property type="term" value="C:cytoplasm"/>
    <property type="evidence" value="ECO:0007669"/>
    <property type="project" value="TreeGrafter"/>
</dbReference>
<dbReference type="GO" id="GO:0006139">
    <property type="term" value="P:nucleobase-containing compound metabolic process"/>
    <property type="evidence" value="ECO:0007669"/>
    <property type="project" value="InterPro"/>
</dbReference>
<name>A0AAI8YI72_9PEZI</name>
<feature type="compositionally biased region" description="Basic and acidic residues" evidence="3">
    <location>
        <begin position="107"/>
        <end position="119"/>
    </location>
</feature>
<keyword evidence="2" id="KW-0378">Hydrolase</keyword>
<keyword evidence="1" id="KW-0540">Nuclease</keyword>
<dbReference type="Gene3D" id="3.30.420.10">
    <property type="entry name" value="Ribonuclease H-like superfamily/Ribonuclease H"/>
    <property type="match status" value="1"/>
</dbReference>
<dbReference type="FunFam" id="3.30.420.10:FF:000100">
    <property type="entry name" value="3'-5' exonuclease/helicase (Wrn), putative"/>
    <property type="match status" value="1"/>
</dbReference>
<feature type="region of interest" description="Disordered" evidence="3">
    <location>
        <begin position="1"/>
        <end position="123"/>
    </location>
</feature>
<sequence>MTATPSKHQLWHPTRGISFSPGPRSPTPSAHDARGPDGSPAAAAATERYVFAAPKHSSDAAPMSDIEAQLRSQPSMLVEDAMPAFIRAGSNAPPKPAGQDAATPASEESREPPPKKATDDPPFPALDFKIVDDLFYAAKKAPAGSSESFWSYTQYRGKADDGTEQKVKVHYCRSKHTMERVCQQYFIDEEVLGFDLEWVPDAMKTQGLKKNISLIQLASPSRIGLFHVALFKDEEEMVGPSFRAIMEDPGITKVGVAIKGDCTRVRNFLDIHSRGLMELSHMYKLVTFSSQGQYQNINKRLAPLALQVEQYLHLPLFKGTDVRSSDWSRPLNMDQVIYSASDAYAGLHLYATLEHHRKQLVPCPPPVHHAERNLPIRQAEGIELATVDDAVETVEDTAKTEAVPAPSGKYVASVLESIQIEDLVKAATTITTPDNTKAAKKTTAAASPAAPATPAAPKDSRVEAAEDRAATYRAAHPKSRAVFSQLRAYYLWHCYGLTPEAVGRLLRNPPLKTATIASYILTVVQFERSLLLGVDRDRLREEVVARMQLSALRSRWPGVAGVVGVAGGQV</sequence>
<feature type="domain" description="3'-5' exonuclease" evidence="4">
    <location>
        <begin position="173"/>
        <end position="354"/>
    </location>
</feature>
<dbReference type="GO" id="GO:0008408">
    <property type="term" value="F:3'-5' exonuclease activity"/>
    <property type="evidence" value="ECO:0007669"/>
    <property type="project" value="InterPro"/>
</dbReference>
<gene>
    <name evidence="5" type="ORF">KHLLAP_LOCUS8657</name>
</gene>
<dbReference type="PANTHER" id="PTHR13620:SF104">
    <property type="entry name" value="EXONUCLEASE 3'-5' DOMAIN-CONTAINING PROTEIN 2"/>
    <property type="match status" value="1"/>
</dbReference>
<evidence type="ECO:0000256" key="3">
    <source>
        <dbReference type="SAM" id="MobiDB-lite"/>
    </source>
</evidence>
<dbReference type="Proteomes" id="UP001295740">
    <property type="component" value="Unassembled WGS sequence"/>
</dbReference>
<evidence type="ECO:0000256" key="2">
    <source>
        <dbReference type="ARBA" id="ARBA00022801"/>
    </source>
</evidence>
<dbReference type="Pfam" id="PF01612">
    <property type="entry name" value="DNA_pol_A_exo1"/>
    <property type="match status" value="1"/>
</dbReference>
<evidence type="ECO:0000313" key="6">
    <source>
        <dbReference type="Proteomes" id="UP001295740"/>
    </source>
</evidence>
<dbReference type="InterPro" id="IPR036397">
    <property type="entry name" value="RNaseH_sf"/>
</dbReference>
<dbReference type="SUPFAM" id="SSF53098">
    <property type="entry name" value="Ribonuclease H-like"/>
    <property type="match status" value="1"/>
</dbReference>
<evidence type="ECO:0000259" key="4">
    <source>
        <dbReference type="Pfam" id="PF01612"/>
    </source>
</evidence>
<organism evidence="5 6">
    <name type="scientific">Anthostomella pinea</name>
    <dbReference type="NCBI Taxonomy" id="933095"/>
    <lineage>
        <taxon>Eukaryota</taxon>
        <taxon>Fungi</taxon>
        <taxon>Dikarya</taxon>
        <taxon>Ascomycota</taxon>
        <taxon>Pezizomycotina</taxon>
        <taxon>Sordariomycetes</taxon>
        <taxon>Xylariomycetidae</taxon>
        <taxon>Xylariales</taxon>
        <taxon>Xylariaceae</taxon>
        <taxon>Anthostomella</taxon>
    </lineage>
</organism>
<comment type="caution">
    <text evidence="5">The sequence shown here is derived from an EMBL/GenBank/DDBJ whole genome shotgun (WGS) entry which is preliminary data.</text>
</comment>
<dbReference type="CDD" id="cd06141">
    <property type="entry name" value="WRN_exo"/>
    <property type="match status" value="1"/>
</dbReference>
<dbReference type="GO" id="GO:0005634">
    <property type="term" value="C:nucleus"/>
    <property type="evidence" value="ECO:0007669"/>
    <property type="project" value="TreeGrafter"/>
</dbReference>
<dbReference type="AlphaFoldDB" id="A0AAI8YI72"/>
<evidence type="ECO:0000256" key="1">
    <source>
        <dbReference type="ARBA" id="ARBA00022722"/>
    </source>
</evidence>
<feature type="region of interest" description="Disordered" evidence="3">
    <location>
        <begin position="434"/>
        <end position="464"/>
    </location>
</feature>
<feature type="compositionally biased region" description="Low complexity" evidence="3">
    <location>
        <begin position="441"/>
        <end position="457"/>
    </location>
</feature>
<keyword evidence="6" id="KW-1185">Reference proteome</keyword>
<accession>A0AAI8YI72</accession>
<dbReference type="InterPro" id="IPR012337">
    <property type="entry name" value="RNaseH-like_sf"/>
</dbReference>
<proteinExistence type="predicted"/>
<reference evidence="5" key="1">
    <citation type="submission" date="2023-10" db="EMBL/GenBank/DDBJ databases">
        <authorList>
            <person name="Hackl T."/>
        </authorList>
    </citation>
    <scope>NUCLEOTIDE SEQUENCE</scope>
</reference>